<evidence type="ECO:0000256" key="2">
    <source>
        <dbReference type="SAM" id="MobiDB-lite"/>
    </source>
</evidence>
<evidence type="ECO:0000256" key="1">
    <source>
        <dbReference type="SAM" id="Coils"/>
    </source>
</evidence>
<evidence type="ECO:0000313" key="3">
    <source>
        <dbReference type="EMBL" id="PND32343.1"/>
    </source>
</evidence>
<dbReference type="Pfam" id="PF08900">
    <property type="entry name" value="AcaB"/>
    <property type="match status" value="1"/>
</dbReference>
<keyword evidence="4" id="KW-1185">Reference proteome</keyword>
<keyword evidence="1" id="KW-0175">Coiled coil</keyword>
<dbReference type="EMBL" id="POQS01000005">
    <property type="protein sequence ID" value="PND32343.1"/>
    <property type="molecule type" value="Genomic_DNA"/>
</dbReference>
<dbReference type="InterPro" id="IPR014996">
    <property type="entry name" value="AcaB"/>
</dbReference>
<comment type="caution">
    <text evidence="3">The sequence shown here is derived from an EMBL/GenBank/DDBJ whole genome shotgun (WGS) entry which is preliminary data.</text>
</comment>
<dbReference type="Proteomes" id="UP000235994">
    <property type="component" value="Unassembled WGS sequence"/>
</dbReference>
<proteinExistence type="predicted"/>
<gene>
    <name evidence="3" type="ORF">C1I89_21300</name>
</gene>
<feature type="region of interest" description="Disordered" evidence="2">
    <location>
        <begin position="224"/>
        <end position="268"/>
    </location>
</feature>
<evidence type="ECO:0000313" key="4">
    <source>
        <dbReference type="Proteomes" id="UP000235994"/>
    </source>
</evidence>
<feature type="coiled-coil region" evidence="1">
    <location>
        <begin position="71"/>
        <end position="98"/>
    </location>
</feature>
<sequence>MATNEPLQLNLGSLRSAMSLTLHTHHASRIWHGRAAAEGRPGIVGLNGYIAQMNKMRRGSEQDDPYSDWWMLRIEVKLDQTKTTLQSLREQVDQALASVPPALSLGENLNVQPVKLPLFVNAQLGFAAVYLLADYDDIARKLILAHHTALIDRSTLERWLNEGAHALRSLFSLAQQYRYSGCTRDDFVSKNAAARVALEKFGELPQDVLEGTHRSKFAPPIVRRGLQQRAESPAAAPAPNDAATTDEPAIDAAPEVSAGEVEDEDEQA</sequence>
<accession>A0A2N8KFW5</accession>
<reference evidence="3 4" key="1">
    <citation type="submission" date="2018-01" db="EMBL/GenBank/DDBJ databases">
        <title>The draft genome of an aniline degradation strain ANB-1.</title>
        <authorList>
            <person name="Zhang L."/>
            <person name="Jiang J."/>
        </authorList>
    </citation>
    <scope>NUCLEOTIDE SEQUENCE [LARGE SCALE GENOMIC DNA]</scope>
    <source>
        <strain evidence="3 4">ANB-1</strain>
    </source>
</reference>
<dbReference type="RefSeq" id="WP_102774528.1">
    <property type="nucleotide sequence ID" value="NZ_POQS01000005.1"/>
</dbReference>
<dbReference type="AlphaFoldDB" id="A0A2N8KFW5"/>
<protein>
    <submittedName>
        <fullName evidence="3">TIGR03761 family integrating conjugative element protein</fullName>
    </submittedName>
</protein>
<organism evidence="3 4">
    <name type="scientific">Achromobacter pulmonis</name>
    <dbReference type="NCBI Taxonomy" id="1389932"/>
    <lineage>
        <taxon>Bacteria</taxon>
        <taxon>Pseudomonadati</taxon>
        <taxon>Pseudomonadota</taxon>
        <taxon>Betaproteobacteria</taxon>
        <taxon>Burkholderiales</taxon>
        <taxon>Alcaligenaceae</taxon>
        <taxon>Achromobacter</taxon>
    </lineage>
</organism>
<name>A0A2N8KFW5_9BURK</name>
<feature type="compositionally biased region" description="Low complexity" evidence="2">
    <location>
        <begin position="230"/>
        <end position="247"/>
    </location>
</feature>
<dbReference type="NCBIfam" id="TIGR03761">
    <property type="entry name" value="ICE_PFL4669"/>
    <property type="match status" value="1"/>
</dbReference>